<dbReference type="CDD" id="cd06558">
    <property type="entry name" value="crotonase-like"/>
    <property type="match status" value="1"/>
</dbReference>
<gene>
    <name evidence="2" type="ORF">AB835_05580</name>
</gene>
<dbReference type="InterPro" id="IPR029045">
    <property type="entry name" value="ClpP/crotonase-like_dom_sf"/>
</dbReference>
<evidence type="ECO:0000256" key="1">
    <source>
        <dbReference type="ARBA" id="ARBA00005254"/>
    </source>
</evidence>
<dbReference type="Proteomes" id="UP000242502">
    <property type="component" value="Unassembled WGS sequence"/>
</dbReference>
<dbReference type="NCBIfam" id="NF005498">
    <property type="entry name" value="PRK07112.1"/>
    <property type="match status" value="1"/>
</dbReference>
<dbReference type="Pfam" id="PF00378">
    <property type="entry name" value="ECH_1"/>
    <property type="match status" value="1"/>
</dbReference>
<protein>
    <submittedName>
        <fullName evidence="2">Enoyl-CoA hydratase</fullName>
    </submittedName>
</protein>
<dbReference type="BioCyc" id="MetaCyc:MONOMER-20805"/>
<proteinExistence type="inferred from homology"/>
<dbReference type="GO" id="GO:0003824">
    <property type="term" value="F:catalytic activity"/>
    <property type="evidence" value="ECO:0007669"/>
    <property type="project" value="UniProtKB-ARBA"/>
</dbReference>
<dbReference type="AlphaFoldDB" id="A0A1D2QR82"/>
<sequence>MNYQTLRVRFEVSKPDGDEDICFLQLYRPEANNTINDQMVKECIQVIEGCYHRAKIVVIEGLTDVFCFGADFQGMANSLGTSVSSGEQGPERLYNLWHMLTSGPFVSIAHVKGRVNAGGVGFVTACDLAVADSRAYFSLSELLFGLMPACVFPFLMRRMGFQRAHVMTLMTHPISAKQAQDFGLIDNCSENSETQMHQYLQRLCRLNKVAIQRYKNYISTLDDSLLTAKPYALAANREVFTEPENLKKIARYVNCGKFPWED</sequence>
<dbReference type="EMBL" id="MDLC01000014">
    <property type="protein sequence ID" value="ODS24091.1"/>
    <property type="molecule type" value="Genomic_DNA"/>
</dbReference>
<reference evidence="2 3" key="1">
    <citation type="journal article" date="2016" name="Appl. Environ. Microbiol.">
        <title>Lack of Overt Genome Reduction in the Bryostatin-Producing Bryozoan Symbiont "Candidatus Endobugula sertula".</title>
        <authorList>
            <person name="Miller I.J."/>
            <person name="Vanee N."/>
            <person name="Fong S.S."/>
            <person name="Lim-Fong G.E."/>
            <person name="Kwan J.C."/>
        </authorList>
    </citation>
    <scope>NUCLEOTIDE SEQUENCE [LARGE SCALE GENOMIC DNA]</scope>
    <source>
        <strain evidence="2">AB1-4</strain>
    </source>
</reference>
<evidence type="ECO:0000313" key="2">
    <source>
        <dbReference type="EMBL" id="ODS24091.1"/>
    </source>
</evidence>
<evidence type="ECO:0000313" key="3">
    <source>
        <dbReference type="Proteomes" id="UP000242502"/>
    </source>
</evidence>
<accession>A0A1D2QR82</accession>
<dbReference type="SUPFAM" id="SSF52096">
    <property type="entry name" value="ClpP/crotonase"/>
    <property type="match status" value="1"/>
</dbReference>
<dbReference type="InterPro" id="IPR051683">
    <property type="entry name" value="Enoyl-CoA_Hydratase/Isomerase"/>
</dbReference>
<dbReference type="PANTHER" id="PTHR42964">
    <property type="entry name" value="ENOYL-COA HYDRATASE"/>
    <property type="match status" value="1"/>
</dbReference>
<dbReference type="PANTHER" id="PTHR42964:SF1">
    <property type="entry name" value="POLYKETIDE BIOSYNTHESIS ENOYL-COA HYDRATASE PKSH-RELATED"/>
    <property type="match status" value="1"/>
</dbReference>
<dbReference type="InterPro" id="IPR001753">
    <property type="entry name" value="Enoyl-CoA_hydra/iso"/>
</dbReference>
<dbReference type="Gene3D" id="3.90.226.10">
    <property type="entry name" value="2-enoyl-CoA Hydratase, Chain A, domain 1"/>
    <property type="match status" value="1"/>
</dbReference>
<name>A0A1D2QR82_9GAMM</name>
<comment type="caution">
    <text evidence="2">The sequence shown here is derived from an EMBL/GenBank/DDBJ whole genome shotgun (WGS) entry which is preliminary data.</text>
</comment>
<organism evidence="2 3">
    <name type="scientific">Candidatus Endobugula sertula</name>
    <name type="common">Bugula neritina bacterial symbiont</name>
    <dbReference type="NCBI Taxonomy" id="62101"/>
    <lineage>
        <taxon>Bacteria</taxon>
        <taxon>Pseudomonadati</taxon>
        <taxon>Pseudomonadota</taxon>
        <taxon>Gammaproteobacteria</taxon>
        <taxon>Cellvibrionales</taxon>
        <taxon>Cellvibrionaceae</taxon>
        <taxon>Candidatus Endobugula</taxon>
    </lineage>
</organism>
<comment type="similarity">
    <text evidence="1">Belongs to the enoyl-CoA hydratase/isomerase family.</text>
</comment>
<dbReference type="STRING" id="62101.AB835_05580"/>